<dbReference type="NCBIfam" id="NF009732">
    <property type="entry name" value="PRK13255.1"/>
    <property type="match status" value="1"/>
</dbReference>
<dbReference type="InterPro" id="IPR008854">
    <property type="entry name" value="TPMT"/>
</dbReference>
<dbReference type="Pfam" id="PF05724">
    <property type="entry name" value="TPMT"/>
    <property type="match status" value="1"/>
</dbReference>
<evidence type="ECO:0000256" key="3">
    <source>
        <dbReference type="ARBA" id="ARBA00008145"/>
    </source>
</evidence>
<comment type="catalytic activity">
    <reaction evidence="1 9">
        <text>S-adenosyl-L-methionine + a thiopurine = S-adenosyl-L-homocysteine + a thiopurine S-methylether.</text>
        <dbReference type="EC" id="2.1.1.67"/>
    </reaction>
</comment>
<dbReference type="Proteomes" id="UP000077748">
    <property type="component" value="Chromosome"/>
</dbReference>
<keyword evidence="8 9" id="KW-0949">S-adenosyl-L-methionine</keyword>
<accession>A0A1A9KA04</accession>
<evidence type="ECO:0000313" key="10">
    <source>
        <dbReference type="EMBL" id="ANI14338.1"/>
    </source>
</evidence>
<comment type="similarity">
    <text evidence="3 9">Belongs to the class I-like SAM-binding methyltransferase superfamily. TPMT family.</text>
</comment>
<dbReference type="InterPro" id="IPR025835">
    <property type="entry name" value="Thiopurine_S-MeTrfase"/>
</dbReference>
<reference evidence="10 11" key="1">
    <citation type="submission" date="2016-05" db="EMBL/GenBank/DDBJ databases">
        <title>Genome Sequence of Pseudomonas citronellolis Strain SJTE-3, an Estrogens and Persistent Organic Pollutants degradation strain.</title>
        <authorList>
            <person name="Liang R."/>
        </authorList>
    </citation>
    <scope>NUCLEOTIDE SEQUENCE [LARGE SCALE GENOMIC DNA]</scope>
    <source>
        <strain evidence="10 11">SJTE-3</strain>
    </source>
</reference>
<feature type="binding site" evidence="9">
    <location>
        <position position="123"/>
    </location>
    <ligand>
        <name>S-adenosyl-L-methionine</name>
        <dbReference type="ChEBI" id="CHEBI:59789"/>
    </ligand>
</feature>
<dbReference type="GO" id="GO:0010038">
    <property type="term" value="P:response to metal ion"/>
    <property type="evidence" value="ECO:0007669"/>
    <property type="project" value="InterPro"/>
</dbReference>
<organism evidence="10 11">
    <name type="scientific">Pseudomonas citronellolis</name>
    <dbReference type="NCBI Taxonomy" id="53408"/>
    <lineage>
        <taxon>Bacteria</taxon>
        <taxon>Pseudomonadati</taxon>
        <taxon>Pseudomonadota</taxon>
        <taxon>Gammaproteobacteria</taxon>
        <taxon>Pseudomonadales</taxon>
        <taxon>Pseudomonadaceae</taxon>
        <taxon>Pseudomonas</taxon>
    </lineage>
</organism>
<dbReference type="FunFam" id="3.40.50.150:FF:000101">
    <property type="entry name" value="Thiopurine S-methyltransferase"/>
    <property type="match status" value="1"/>
</dbReference>
<evidence type="ECO:0000256" key="4">
    <source>
        <dbReference type="ARBA" id="ARBA00011905"/>
    </source>
</evidence>
<feature type="binding site" evidence="9">
    <location>
        <position position="10"/>
    </location>
    <ligand>
        <name>S-adenosyl-L-methionine</name>
        <dbReference type="ChEBI" id="CHEBI:59789"/>
    </ligand>
</feature>
<evidence type="ECO:0000256" key="2">
    <source>
        <dbReference type="ARBA" id="ARBA00004496"/>
    </source>
</evidence>
<dbReference type="RefSeq" id="WP_064582588.1">
    <property type="nucleotide sequence ID" value="NZ_CP015878.1"/>
</dbReference>
<evidence type="ECO:0000256" key="5">
    <source>
        <dbReference type="ARBA" id="ARBA00022490"/>
    </source>
</evidence>
<evidence type="ECO:0000256" key="6">
    <source>
        <dbReference type="ARBA" id="ARBA00022603"/>
    </source>
</evidence>
<dbReference type="InterPro" id="IPR022474">
    <property type="entry name" value="Thiopur_S-MeTfrase_Se/Te_detox"/>
</dbReference>
<dbReference type="GO" id="GO:0008119">
    <property type="term" value="F:thiopurine S-methyltransferase activity"/>
    <property type="evidence" value="ECO:0007669"/>
    <property type="project" value="UniProtKB-UniRule"/>
</dbReference>
<dbReference type="PANTHER" id="PTHR10259">
    <property type="entry name" value="THIOPURINE S-METHYLTRANSFERASE"/>
    <property type="match status" value="1"/>
</dbReference>
<name>A0A1A9KA04_9PSED</name>
<sequence>MHEDFWQARWSRNEIGFHLAEVNPYLVRHWPALALPRGARVLVPLCGKSRDLVWLAEQGYRVLGVELAERAVKDFFAEQGWQPEVEQRGALSCYRHGVVEILQGDFFDLTAEHLADCQALYDRAALIALPPDMREGYARHLSAILPRPLDGLLVTLEYPQEQMSGPPFAVPADEVRERFAQWQVVELERLDVLGENWKFLDRGVKRLEEVVFRLHRD</sequence>
<dbReference type="NCBIfam" id="TIGR03840">
    <property type="entry name" value="TMPT_Se_Te"/>
    <property type="match status" value="1"/>
</dbReference>
<comment type="subcellular location">
    <subcellularLocation>
        <location evidence="2 9">Cytoplasm</location>
    </subcellularLocation>
</comment>
<dbReference type="Gene3D" id="3.40.50.150">
    <property type="entry name" value="Vaccinia Virus protein VP39"/>
    <property type="match status" value="1"/>
</dbReference>
<dbReference type="PROSITE" id="PS51585">
    <property type="entry name" value="SAM_MT_TPMT"/>
    <property type="match status" value="1"/>
</dbReference>
<dbReference type="GO" id="GO:0032259">
    <property type="term" value="P:methylation"/>
    <property type="evidence" value="ECO:0007669"/>
    <property type="project" value="UniProtKB-KW"/>
</dbReference>
<evidence type="ECO:0000313" key="11">
    <source>
        <dbReference type="Proteomes" id="UP000077748"/>
    </source>
</evidence>
<evidence type="ECO:0000256" key="9">
    <source>
        <dbReference type="HAMAP-Rule" id="MF_00812"/>
    </source>
</evidence>
<dbReference type="GO" id="GO:0005737">
    <property type="term" value="C:cytoplasm"/>
    <property type="evidence" value="ECO:0007669"/>
    <property type="project" value="UniProtKB-SubCell"/>
</dbReference>
<feature type="binding site" evidence="9">
    <location>
        <position position="45"/>
    </location>
    <ligand>
        <name>S-adenosyl-L-methionine</name>
        <dbReference type="ChEBI" id="CHEBI:59789"/>
    </ligand>
</feature>
<feature type="binding site" evidence="9">
    <location>
        <position position="66"/>
    </location>
    <ligand>
        <name>S-adenosyl-L-methionine</name>
        <dbReference type="ChEBI" id="CHEBI:59789"/>
    </ligand>
</feature>
<proteinExistence type="inferred from homology"/>
<evidence type="ECO:0000256" key="7">
    <source>
        <dbReference type="ARBA" id="ARBA00022679"/>
    </source>
</evidence>
<dbReference type="AlphaFoldDB" id="A0A1A9KA04"/>
<keyword evidence="5 9" id="KW-0963">Cytoplasm</keyword>
<dbReference type="PIRSF" id="PIRSF023956">
    <property type="entry name" value="Thiopurine_S-methyltransferase"/>
    <property type="match status" value="1"/>
</dbReference>
<dbReference type="PANTHER" id="PTHR10259:SF11">
    <property type="entry name" value="THIOPURINE S-METHYLTRANSFERASE"/>
    <property type="match status" value="1"/>
</dbReference>
<dbReference type="InterPro" id="IPR029063">
    <property type="entry name" value="SAM-dependent_MTases_sf"/>
</dbReference>
<gene>
    <name evidence="9" type="primary">tpm</name>
    <name evidence="10" type="ORF">A9C11_10230</name>
</gene>
<evidence type="ECO:0000256" key="1">
    <source>
        <dbReference type="ARBA" id="ARBA00000903"/>
    </source>
</evidence>
<keyword evidence="6 9" id="KW-0489">Methyltransferase</keyword>
<keyword evidence="7 9" id="KW-0808">Transferase</keyword>
<dbReference type="SUPFAM" id="SSF53335">
    <property type="entry name" value="S-adenosyl-L-methionine-dependent methyltransferases"/>
    <property type="match status" value="1"/>
</dbReference>
<dbReference type="EC" id="2.1.1.67" evidence="4 9"/>
<dbReference type="HAMAP" id="MF_00812">
    <property type="entry name" value="Thiopur_methtran"/>
    <property type="match status" value="1"/>
</dbReference>
<dbReference type="EMBL" id="CP015878">
    <property type="protein sequence ID" value="ANI14338.1"/>
    <property type="molecule type" value="Genomic_DNA"/>
</dbReference>
<evidence type="ECO:0000256" key="8">
    <source>
        <dbReference type="ARBA" id="ARBA00022691"/>
    </source>
</evidence>
<protein>
    <recommendedName>
        <fullName evidence="4 9">Thiopurine S-methyltransferase</fullName>
        <ecNumber evidence="4 9">2.1.1.67</ecNumber>
    </recommendedName>
    <alternativeName>
        <fullName evidence="9">Thiopurine methyltransferase</fullName>
    </alternativeName>
</protein>